<dbReference type="InterPro" id="IPR010964">
    <property type="entry name" value="M20A_pepV-rel"/>
</dbReference>
<protein>
    <submittedName>
        <fullName evidence="10">M20 family metallopeptidase</fullName>
    </submittedName>
</protein>
<dbReference type="GO" id="GO:0008237">
    <property type="term" value="F:metallopeptidase activity"/>
    <property type="evidence" value="ECO:0007669"/>
    <property type="project" value="UniProtKB-KW"/>
</dbReference>
<dbReference type="GO" id="GO:0008270">
    <property type="term" value="F:zinc ion binding"/>
    <property type="evidence" value="ECO:0007669"/>
    <property type="project" value="InterPro"/>
</dbReference>
<evidence type="ECO:0000313" key="10">
    <source>
        <dbReference type="EMBL" id="MBN7774434.1"/>
    </source>
</evidence>
<keyword evidence="8" id="KW-0482">Metalloprotease</keyword>
<keyword evidence="3" id="KW-0645">Protease</keyword>
<evidence type="ECO:0000256" key="4">
    <source>
        <dbReference type="ARBA" id="ARBA00022723"/>
    </source>
</evidence>
<dbReference type="AlphaFoldDB" id="A0A939IKB4"/>
<dbReference type="InterPro" id="IPR036264">
    <property type="entry name" value="Bact_exopeptidase_dim_dom"/>
</dbReference>
<dbReference type="InterPro" id="IPR050072">
    <property type="entry name" value="Peptidase_M20A"/>
</dbReference>
<dbReference type="CDD" id="cd03888">
    <property type="entry name" value="M20_PepV"/>
    <property type="match status" value="1"/>
</dbReference>
<dbReference type="RefSeq" id="WP_206583274.1">
    <property type="nucleotide sequence ID" value="NZ_JAFJZZ010000009.1"/>
</dbReference>
<dbReference type="Proteomes" id="UP000664545">
    <property type="component" value="Unassembled WGS sequence"/>
</dbReference>
<dbReference type="Pfam" id="PF01546">
    <property type="entry name" value="Peptidase_M20"/>
    <property type="match status" value="1"/>
</dbReference>
<evidence type="ECO:0000256" key="7">
    <source>
        <dbReference type="ARBA" id="ARBA00022997"/>
    </source>
</evidence>
<dbReference type="InterPro" id="IPR001261">
    <property type="entry name" value="ArgE/DapE_CS"/>
</dbReference>
<dbReference type="Pfam" id="PF07687">
    <property type="entry name" value="M20_dimer"/>
    <property type="match status" value="1"/>
</dbReference>
<keyword evidence="5" id="KW-0378">Hydrolase</keyword>
<dbReference type="GO" id="GO:0008777">
    <property type="term" value="F:acetylornithine deacetylase activity"/>
    <property type="evidence" value="ECO:0007669"/>
    <property type="project" value="TreeGrafter"/>
</dbReference>
<evidence type="ECO:0000256" key="6">
    <source>
        <dbReference type="ARBA" id="ARBA00022833"/>
    </source>
</evidence>
<keyword evidence="4" id="KW-0479">Metal-binding</keyword>
<dbReference type="Gene3D" id="3.30.70.360">
    <property type="match status" value="1"/>
</dbReference>
<dbReference type="PANTHER" id="PTHR43808">
    <property type="entry name" value="ACETYLORNITHINE DEACETYLASE"/>
    <property type="match status" value="1"/>
</dbReference>
<keyword evidence="11" id="KW-1185">Reference proteome</keyword>
<evidence type="ECO:0000256" key="3">
    <source>
        <dbReference type="ARBA" id="ARBA00022670"/>
    </source>
</evidence>
<comment type="cofactor">
    <cofactor evidence="1">
        <name>Zn(2+)</name>
        <dbReference type="ChEBI" id="CHEBI:29105"/>
    </cofactor>
</comment>
<dbReference type="PANTHER" id="PTHR43808:SF31">
    <property type="entry name" value="N-ACETYL-L-CITRULLINE DEACETYLASE"/>
    <property type="match status" value="1"/>
</dbReference>
<accession>A0A939IKB4</accession>
<proteinExistence type="inferred from homology"/>
<evidence type="ECO:0000256" key="5">
    <source>
        <dbReference type="ARBA" id="ARBA00022801"/>
    </source>
</evidence>
<comment type="caution">
    <text evidence="10">The sequence shown here is derived from an EMBL/GenBank/DDBJ whole genome shotgun (WGS) entry which is preliminary data.</text>
</comment>
<dbReference type="NCBIfam" id="TIGR01887">
    <property type="entry name" value="dipeptidaselike"/>
    <property type="match status" value="1"/>
</dbReference>
<evidence type="ECO:0000256" key="1">
    <source>
        <dbReference type="ARBA" id="ARBA00001947"/>
    </source>
</evidence>
<dbReference type="GO" id="GO:0006508">
    <property type="term" value="P:proteolysis"/>
    <property type="evidence" value="ECO:0007669"/>
    <property type="project" value="UniProtKB-KW"/>
</dbReference>
<dbReference type="EMBL" id="JAFJZZ010000009">
    <property type="protein sequence ID" value="MBN7774434.1"/>
    <property type="molecule type" value="Genomic_DNA"/>
</dbReference>
<keyword evidence="6" id="KW-0862">Zinc</keyword>
<comment type="similarity">
    <text evidence="2">Belongs to the peptidase M20A family.</text>
</comment>
<dbReference type="SUPFAM" id="SSF55031">
    <property type="entry name" value="Bacterial exopeptidase dimerisation domain"/>
    <property type="match status" value="1"/>
</dbReference>
<organism evidence="10 11">
    <name type="scientific">Clostridium aminobutyricum</name>
    <dbReference type="NCBI Taxonomy" id="33953"/>
    <lineage>
        <taxon>Bacteria</taxon>
        <taxon>Bacillati</taxon>
        <taxon>Bacillota</taxon>
        <taxon>Clostridia</taxon>
        <taxon>Eubacteriales</taxon>
        <taxon>Clostridiaceae</taxon>
        <taxon>Clostridium</taxon>
    </lineage>
</organism>
<dbReference type="GO" id="GO:0006526">
    <property type="term" value="P:L-arginine biosynthetic process"/>
    <property type="evidence" value="ECO:0007669"/>
    <property type="project" value="TreeGrafter"/>
</dbReference>
<dbReference type="PROSITE" id="PS00758">
    <property type="entry name" value="ARGE_DAPE_CPG2_1"/>
    <property type="match status" value="1"/>
</dbReference>
<evidence type="ECO:0000256" key="8">
    <source>
        <dbReference type="ARBA" id="ARBA00023049"/>
    </source>
</evidence>
<dbReference type="InterPro" id="IPR002933">
    <property type="entry name" value="Peptidase_M20"/>
</dbReference>
<evidence type="ECO:0000313" key="11">
    <source>
        <dbReference type="Proteomes" id="UP000664545"/>
    </source>
</evidence>
<evidence type="ECO:0000256" key="2">
    <source>
        <dbReference type="ARBA" id="ARBA00006247"/>
    </source>
</evidence>
<evidence type="ECO:0000259" key="9">
    <source>
        <dbReference type="Pfam" id="PF07687"/>
    </source>
</evidence>
<gene>
    <name evidence="10" type="ORF">JYB65_13790</name>
</gene>
<dbReference type="GO" id="GO:0016805">
    <property type="term" value="F:dipeptidase activity"/>
    <property type="evidence" value="ECO:0007669"/>
    <property type="project" value="UniProtKB-KW"/>
</dbReference>
<dbReference type="InterPro" id="IPR011650">
    <property type="entry name" value="Peptidase_M20_dimer"/>
</dbReference>
<reference evidence="10" key="1">
    <citation type="submission" date="2021-02" db="EMBL/GenBank/DDBJ databases">
        <title>Abyssanaerobacter marinus gen.nov., sp., nov, anaerobic bacterium isolated from the Onnuri vent field of Indian Ocean and suggestion of Mogibacteriaceae fam. nov., and proposal of reclassification of ambiguous this family's genus member.</title>
        <authorList>
            <person name="Kim Y.J."/>
            <person name="Yang J.-A."/>
        </authorList>
    </citation>
    <scope>NUCLEOTIDE SEQUENCE</scope>
    <source>
        <strain evidence="10">DSM 2634</strain>
    </source>
</reference>
<feature type="domain" description="Peptidase M20 dimerisation" evidence="9">
    <location>
        <begin position="223"/>
        <end position="336"/>
    </location>
</feature>
<dbReference type="Gene3D" id="3.40.630.10">
    <property type="entry name" value="Zn peptidases"/>
    <property type="match status" value="2"/>
</dbReference>
<sequence>MFTKKIEQMKDQMITSLQECIRIESVNTGKSSPEIQRALAYTLELAEHLGFEVKNIEDKVGYAQYGQGEEMIAVLAHLDVVAAGEGWSYPPFGGEIHDGKIFGRGVLDDKGAAIGALYALKAIADSNVALNRRIRIIFGTSEETGGDDIARYKQTEELPVMGFTPDAEYPVIFAEKGIINVVYAKKLNQGHAESVLEELVGGEAPNVVPSYVSAIISEKGAKSRLEAFGKTAHGSTPEKGKNAISELLSQLKQIPFCEELHQFIQFIHNRIGVETDGKGLGIHFQDEVSGALTVNVGTIKLEGDEIKVCLDIRYPVTADFEYIKSKLQEAADENNLQMHIVRHKKSLYIPENSTLVEKLQGVYEKETGQKVPPMSTGGGTYAKEMENIVAFGMLFPEQEDVMHQKDEYMSIEDLIKNVKIMASAMYELAK</sequence>
<keyword evidence="7" id="KW-0224">Dipeptidase</keyword>
<name>A0A939IKB4_CLOAM</name>
<dbReference type="SUPFAM" id="SSF53187">
    <property type="entry name" value="Zn-dependent exopeptidases"/>
    <property type="match status" value="1"/>
</dbReference>